<accession>A0AA36C7F2</accession>
<feature type="non-terminal residue" evidence="1">
    <location>
        <position position="1"/>
    </location>
</feature>
<organism evidence="1 2">
    <name type="scientific">Mesorhabditis spiculigera</name>
    <dbReference type="NCBI Taxonomy" id="96644"/>
    <lineage>
        <taxon>Eukaryota</taxon>
        <taxon>Metazoa</taxon>
        <taxon>Ecdysozoa</taxon>
        <taxon>Nematoda</taxon>
        <taxon>Chromadorea</taxon>
        <taxon>Rhabditida</taxon>
        <taxon>Rhabditina</taxon>
        <taxon>Rhabditomorpha</taxon>
        <taxon>Rhabditoidea</taxon>
        <taxon>Rhabditidae</taxon>
        <taxon>Mesorhabditinae</taxon>
        <taxon>Mesorhabditis</taxon>
    </lineage>
</organism>
<proteinExistence type="predicted"/>
<evidence type="ECO:0000313" key="1">
    <source>
        <dbReference type="EMBL" id="CAJ0563528.1"/>
    </source>
</evidence>
<keyword evidence="2" id="KW-1185">Reference proteome</keyword>
<protein>
    <submittedName>
        <fullName evidence="1">Uncharacterized protein</fullName>
    </submittedName>
</protein>
<gene>
    <name evidence="1" type="ORF">MSPICULIGERA_LOCUS2472</name>
</gene>
<sequence length="73" mass="8600">MVLRTVFRNARKTRDSQTKKRSMEVRLALTTLINHCANAGCTWVRFRLNIIIFLWTRRERNDNSTSSKTSKTV</sequence>
<reference evidence="1" key="1">
    <citation type="submission" date="2023-06" db="EMBL/GenBank/DDBJ databases">
        <authorList>
            <person name="Delattre M."/>
        </authorList>
    </citation>
    <scope>NUCLEOTIDE SEQUENCE</scope>
    <source>
        <strain evidence="1">AF72</strain>
    </source>
</reference>
<name>A0AA36C7F2_9BILA</name>
<evidence type="ECO:0000313" key="2">
    <source>
        <dbReference type="Proteomes" id="UP001177023"/>
    </source>
</evidence>
<comment type="caution">
    <text evidence="1">The sequence shown here is derived from an EMBL/GenBank/DDBJ whole genome shotgun (WGS) entry which is preliminary data.</text>
</comment>
<dbReference type="Proteomes" id="UP001177023">
    <property type="component" value="Unassembled WGS sequence"/>
</dbReference>
<dbReference type="EMBL" id="CATQJA010000719">
    <property type="protein sequence ID" value="CAJ0563528.1"/>
    <property type="molecule type" value="Genomic_DNA"/>
</dbReference>
<dbReference type="AlphaFoldDB" id="A0AA36C7F2"/>